<evidence type="ECO:0000256" key="3">
    <source>
        <dbReference type="ARBA" id="ARBA00022576"/>
    </source>
</evidence>
<feature type="binding site" evidence="9">
    <location>
        <begin position="125"/>
        <end position="126"/>
    </location>
    <ligand>
        <name>pyridoxal 5'-phosphate</name>
        <dbReference type="ChEBI" id="CHEBI:597326"/>
    </ligand>
</feature>
<protein>
    <recommendedName>
        <fullName evidence="9">Adenosylmethionine-8-amino-7-oxononanoate aminotransferase</fullName>
        <ecNumber evidence="9">2.6.1.62</ecNumber>
    </recommendedName>
    <alternativeName>
        <fullName evidence="9">7,8-diamino-pelargonic acid aminotransferase</fullName>
        <shortName evidence="9">DAPA AT</shortName>
        <shortName evidence="9">DAPA aminotransferase</shortName>
    </alternativeName>
    <alternativeName>
        <fullName evidence="9">7,8-diaminononanoate synthase</fullName>
        <shortName evidence="9">DANS</shortName>
    </alternativeName>
    <alternativeName>
        <fullName evidence="9">Diaminopelargonic acid synthase</fullName>
    </alternativeName>
</protein>
<dbReference type="Pfam" id="PF00202">
    <property type="entry name" value="Aminotran_3"/>
    <property type="match status" value="1"/>
</dbReference>
<proteinExistence type="inferred from homology"/>
<dbReference type="EC" id="2.6.1.62" evidence="9"/>
<dbReference type="KEGG" id="smag:AN936_11460"/>
<keyword evidence="4 9" id="KW-0808">Transferase</keyword>
<feature type="binding site" evidence="9">
    <location>
        <position position="157"/>
    </location>
    <ligand>
        <name>substrate</name>
    </ligand>
</feature>
<comment type="pathway">
    <text evidence="2 9">Cofactor biosynthesis; biotin biosynthesis; 7,8-diaminononanoate from 8-amino-7-oxononanoate (SAM route): step 1/1.</text>
</comment>
<comment type="function">
    <text evidence="9">Catalyzes the transfer of the alpha-amino group from S-adenosyl-L-methionine (SAM) to 7-keto-8-aminopelargonic acid (KAPA) to form 7,8-diaminopelargonic acid (DAPA). It is the only aminotransferase known to utilize SAM as an amino donor.</text>
</comment>
<dbReference type="InterPro" id="IPR015424">
    <property type="entry name" value="PyrdxlP-dep_Trfase"/>
</dbReference>
<dbReference type="SUPFAM" id="SSF53383">
    <property type="entry name" value="PLP-dependent transferases"/>
    <property type="match status" value="1"/>
</dbReference>
<evidence type="ECO:0000256" key="9">
    <source>
        <dbReference type="HAMAP-Rule" id="MF_00834"/>
    </source>
</evidence>
<dbReference type="AlphaFoldDB" id="A0A0N9UC91"/>
<dbReference type="PANTHER" id="PTHR42684:SF17">
    <property type="entry name" value="ADENOSYLMETHIONINE-8-AMINO-7-OXONONANOATE AMINOTRANSFERASE"/>
    <property type="match status" value="1"/>
</dbReference>
<dbReference type="GO" id="GO:0004015">
    <property type="term" value="F:adenosylmethionine-8-amino-7-oxononanoate transaminase activity"/>
    <property type="evidence" value="ECO:0007669"/>
    <property type="project" value="UniProtKB-UniRule"/>
</dbReference>
<dbReference type="EMBL" id="CP012700">
    <property type="protein sequence ID" value="ALH80962.1"/>
    <property type="molecule type" value="Genomic_DNA"/>
</dbReference>
<name>A0A0N9UC91_SPHMC</name>
<keyword evidence="6 9" id="KW-0093">Biotin biosynthesis</keyword>
<evidence type="ECO:0000256" key="1">
    <source>
        <dbReference type="ARBA" id="ARBA00001933"/>
    </source>
</evidence>
<dbReference type="InterPro" id="IPR005814">
    <property type="entry name" value="Aminotrans_3"/>
</dbReference>
<feature type="modified residue" description="N6-(pyridoxal phosphate)lysine" evidence="9">
    <location>
        <position position="279"/>
    </location>
</feature>
<evidence type="ECO:0000256" key="4">
    <source>
        <dbReference type="ARBA" id="ARBA00022679"/>
    </source>
</evidence>
<dbReference type="PATRIC" id="fig|33050.5.peg.2369"/>
<dbReference type="GO" id="GO:0030170">
    <property type="term" value="F:pyridoxal phosphate binding"/>
    <property type="evidence" value="ECO:0007669"/>
    <property type="project" value="UniProtKB-UniRule"/>
</dbReference>
<comment type="subcellular location">
    <subcellularLocation>
        <location evidence="9">Cytoplasm</location>
    </subcellularLocation>
</comment>
<keyword evidence="9" id="KW-0963">Cytoplasm</keyword>
<dbReference type="Gene3D" id="3.90.1150.10">
    <property type="entry name" value="Aspartate Aminotransferase, domain 1"/>
    <property type="match status" value="1"/>
</dbReference>
<evidence type="ECO:0000256" key="2">
    <source>
        <dbReference type="ARBA" id="ARBA00005063"/>
    </source>
</evidence>
<dbReference type="CDD" id="cd00610">
    <property type="entry name" value="OAT_like"/>
    <property type="match status" value="1"/>
</dbReference>
<dbReference type="UniPathway" id="UPA00078">
    <property type="reaction ID" value="UER00160"/>
</dbReference>
<dbReference type="GO" id="GO:0009102">
    <property type="term" value="P:biotin biosynthetic process"/>
    <property type="evidence" value="ECO:0007669"/>
    <property type="project" value="UniProtKB-UniRule"/>
</dbReference>
<dbReference type="InterPro" id="IPR015421">
    <property type="entry name" value="PyrdxlP-dep_Trfase_major"/>
</dbReference>
<dbReference type="InterPro" id="IPR005815">
    <property type="entry name" value="BioA"/>
</dbReference>
<evidence type="ECO:0000256" key="7">
    <source>
        <dbReference type="ARBA" id="ARBA00022898"/>
    </source>
</evidence>
<keyword evidence="7 9" id="KW-0663">Pyridoxal phosphate</keyword>
<reference evidence="10 11" key="1">
    <citation type="journal article" date="2015" name="Genome Announc.">
        <title>Complete Genome Sequence of Polypropylene Glycol- and Polyethylene Glycol-Degrading Sphingopyxis macrogoltabida Strain EY-1.</title>
        <authorList>
            <person name="Ohtsubo Y."/>
            <person name="Nagata Y."/>
            <person name="Numata M."/>
            <person name="Tsuchikane K."/>
            <person name="Hosoyama A."/>
            <person name="Yamazoe A."/>
            <person name="Tsuda M."/>
            <person name="Fujita N."/>
            <person name="Kawai F."/>
        </authorList>
    </citation>
    <scope>NUCLEOTIDE SEQUENCE [LARGE SCALE GENOMIC DNA]</scope>
    <source>
        <strain evidence="10 11">EY-1</strain>
    </source>
</reference>
<gene>
    <name evidence="9" type="primary">bioA</name>
    <name evidence="10" type="ORF">AN936_11460</name>
</gene>
<keyword evidence="5 9" id="KW-0949">S-adenosyl-L-methionine</keyword>
<dbReference type="NCBIfam" id="TIGR00508">
    <property type="entry name" value="bioA"/>
    <property type="match status" value="1"/>
</dbReference>
<feature type="site" description="Participates in the substrate recognition with KAPA and in a stacking interaction with the adenine ring of SAM" evidence="9">
    <location>
        <position position="30"/>
    </location>
</feature>
<feature type="binding site" evidence="9">
    <location>
        <position position="313"/>
    </location>
    <ligand>
        <name>substrate</name>
    </ligand>
</feature>
<evidence type="ECO:0000256" key="8">
    <source>
        <dbReference type="ARBA" id="ARBA00048449"/>
    </source>
</evidence>
<evidence type="ECO:0000313" key="11">
    <source>
        <dbReference type="Proteomes" id="UP000058074"/>
    </source>
</evidence>
<feature type="binding site" evidence="9">
    <location>
        <position position="403"/>
    </location>
    <ligand>
        <name>substrate</name>
    </ligand>
</feature>
<keyword evidence="3 9" id="KW-0032">Aminotransferase</keyword>
<dbReference type="Gene3D" id="3.40.640.10">
    <property type="entry name" value="Type I PLP-dependent aspartate aminotransferase-like (Major domain)"/>
    <property type="match status" value="1"/>
</dbReference>
<dbReference type="InterPro" id="IPR015422">
    <property type="entry name" value="PyrdxlP-dep_Trfase_small"/>
</dbReference>
<sequence length="436" mass="47483">MELLHWTPAFAGEHGPKDMTMNQSPVWHPFTQHGLGDPIPLIDRAAGACLYDAAGNRWIDAISSWWVTTHGHAHPRIMAAIRAQTEKLDQLIFAGWTHEPAEELAAELIRITPAPLTRVFFSDSGSTSVEVALKMALGYWYNIGEPRHRILVLEHSYHGDTIGTMSVGERGVYNRAWQPLLFDVDTIPFPHEGQEQATLDALEAACSKKPAAFIVEPLILGAGGMLIYPAWVVAEMRAICARHDVLFIADEVMTGWGRTGTRFACDQAGVIPDIVCLSKGLTGGAIPLAVTLCTDPIFDAHYSTDRARTFYHSSSYTANPIACAAANANLEIWRDEPVQARIDALADAQAAHLALLAADPRARSPRRLGSIAAVDIVVPDNGYLSTFAPRLIAFARDHGVLLRPLGNSVYVMPPYCIAPDELAQVWDTIGASLDAL</sequence>
<dbReference type="GO" id="GO:0005737">
    <property type="term" value="C:cytoplasm"/>
    <property type="evidence" value="ECO:0007669"/>
    <property type="project" value="UniProtKB-SubCell"/>
</dbReference>
<comment type="catalytic activity">
    <reaction evidence="8 9">
        <text>(8S)-8-amino-7-oxononanoate + S-adenosyl-L-methionine = S-adenosyl-4-methylsulfanyl-2-oxobutanoate + (7R,8S)-7,8-diammoniononanoate</text>
        <dbReference type="Rhea" id="RHEA:16861"/>
        <dbReference type="ChEBI" id="CHEBI:16490"/>
        <dbReference type="ChEBI" id="CHEBI:59789"/>
        <dbReference type="ChEBI" id="CHEBI:149468"/>
        <dbReference type="ChEBI" id="CHEBI:149469"/>
        <dbReference type="EC" id="2.6.1.62"/>
    </reaction>
</comment>
<comment type="subunit">
    <text evidence="9">Homodimer.</text>
</comment>
<accession>A0A0N9UC91</accession>
<feature type="binding site" evidence="9">
    <location>
        <position position="279"/>
    </location>
    <ligand>
        <name>substrate</name>
    </ligand>
</feature>
<feature type="binding site" evidence="9">
    <location>
        <position position="250"/>
    </location>
    <ligand>
        <name>pyridoxal 5'-phosphate</name>
        <dbReference type="ChEBI" id="CHEBI:597326"/>
    </ligand>
</feature>
<evidence type="ECO:0000313" key="10">
    <source>
        <dbReference type="EMBL" id="ALH80962.1"/>
    </source>
</evidence>
<dbReference type="PANTHER" id="PTHR42684">
    <property type="entry name" value="ADENOSYLMETHIONINE-8-AMINO-7-OXONONANOATE AMINOTRANSFERASE"/>
    <property type="match status" value="1"/>
</dbReference>
<organism evidence="10 11">
    <name type="scientific">Sphingopyxis macrogoltabida</name>
    <name type="common">Sphingomonas macrogoltabidus</name>
    <dbReference type="NCBI Taxonomy" id="33050"/>
    <lineage>
        <taxon>Bacteria</taxon>
        <taxon>Pseudomonadati</taxon>
        <taxon>Pseudomonadota</taxon>
        <taxon>Alphaproteobacteria</taxon>
        <taxon>Sphingomonadales</taxon>
        <taxon>Sphingomonadaceae</taxon>
        <taxon>Sphingopyxis</taxon>
    </lineage>
</organism>
<feature type="binding site" evidence="9">
    <location>
        <begin position="314"/>
        <end position="315"/>
    </location>
    <ligand>
        <name>pyridoxal 5'-phosphate</name>
        <dbReference type="ChEBI" id="CHEBI:597326"/>
    </ligand>
</feature>
<evidence type="ECO:0000256" key="5">
    <source>
        <dbReference type="ARBA" id="ARBA00022691"/>
    </source>
</evidence>
<dbReference type="Proteomes" id="UP000058074">
    <property type="component" value="Chromosome"/>
</dbReference>
<dbReference type="FunFam" id="3.40.640.10:FF:000004">
    <property type="entry name" value="Acetylornithine aminotransferase"/>
    <property type="match status" value="1"/>
</dbReference>
<dbReference type="HAMAP" id="MF_00834">
    <property type="entry name" value="BioA"/>
    <property type="match status" value="1"/>
</dbReference>
<comment type="similarity">
    <text evidence="9">Belongs to the class-III pyridoxal-phosphate-dependent aminotransferase family. BioA subfamily.</text>
</comment>
<comment type="cofactor">
    <cofactor evidence="1 9">
        <name>pyridoxal 5'-phosphate</name>
        <dbReference type="ChEBI" id="CHEBI:597326"/>
    </cofactor>
</comment>
<feature type="binding site" evidence="9">
    <location>
        <position position="65"/>
    </location>
    <ligand>
        <name>substrate</name>
    </ligand>
</feature>
<evidence type="ECO:0000256" key="6">
    <source>
        <dbReference type="ARBA" id="ARBA00022756"/>
    </source>
</evidence>
<dbReference type="NCBIfam" id="NF004624">
    <property type="entry name" value="PRK05964.1"/>
    <property type="match status" value="1"/>
</dbReference>